<dbReference type="Pfam" id="PF00156">
    <property type="entry name" value="Pribosyltran"/>
    <property type="match status" value="1"/>
</dbReference>
<gene>
    <name evidence="2" type="ORF">D4L85_32865</name>
</gene>
<organism evidence="2 3">
    <name type="scientific">Chryseolinea soli</name>
    <dbReference type="NCBI Taxonomy" id="2321403"/>
    <lineage>
        <taxon>Bacteria</taxon>
        <taxon>Pseudomonadati</taxon>
        <taxon>Bacteroidota</taxon>
        <taxon>Cytophagia</taxon>
        <taxon>Cytophagales</taxon>
        <taxon>Fulvivirgaceae</taxon>
        <taxon>Chryseolinea</taxon>
    </lineage>
</organism>
<dbReference type="CDD" id="cd06223">
    <property type="entry name" value="PRTases_typeI"/>
    <property type="match status" value="1"/>
</dbReference>
<accession>A0A385STC0</accession>
<keyword evidence="3" id="KW-1185">Reference proteome</keyword>
<dbReference type="Proteomes" id="UP000266183">
    <property type="component" value="Chromosome"/>
</dbReference>
<dbReference type="SUPFAM" id="SSF53271">
    <property type="entry name" value="PRTase-like"/>
    <property type="match status" value="1"/>
</dbReference>
<dbReference type="InterPro" id="IPR029057">
    <property type="entry name" value="PRTase-like"/>
</dbReference>
<dbReference type="KEGG" id="chk:D4L85_32865"/>
<dbReference type="Gene3D" id="3.30.1310.20">
    <property type="entry name" value="PRTase-like"/>
    <property type="match status" value="1"/>
</dbReference>
<name>A0A385STC0_9BACT</name>
<dbReference type="AlphaFoldDB" id="A0A385STC0"/>
<proteinExistence type="predicted"/>
<dbReference type="Gene3D" id="3.40.50.2020">
    <property type="match status" value="1"/>
</dbReference>
<evidence type="ECO:0000313" key="2">
    <source>
        <dbReference type="EMBL" id="AYB35083.1"/>
    </source>
</evidence>
<sequence length="209" mass="23675">MVFETRYEAALKLIPHLEKYAHDHGVILAVPRGGVPMGYEIARHFHMPLELLMTKKIGHPLDREVAIGAVGLEDHRIDVARDVPLKYIEKQVKQIRKSLKERYRKFVGNHLSIDLQNKTVIIIDDGIATGNTILGSIKMIYRQRPEKIVVAVPVAPVETVAKMKKYVDDLICLYVAENFRGVGLYYADFSEVSDEEVISLLRRASTLAL</sequence>
<protein>
    <submittedName>
        <fullName evidence="2">Phosphoribosyltransferase</fullName>
    </submittedName>
</protein>
<keyword evidence="2" id="KW-0808">Transferase</keyword>
<reference evidence="3" key="1">
    <citation type="submission" date="2018-09" db="EMBL/GenBank/DDBJ databases">
        <title>Chryseolinea sp. KIS68-18 isolated from soil.</title>
        <authorList>
            <person name="Weon H.-Y."/>
            <person name="Kwon S.-W."/>
            <person name="Lee S.A."/>
        </authorList>
    </citation>
    <scope>NUCLEOTIDE SEQUENCE [LARGE SCALE GENOMIC DNA]</scope>
    <source>
        <strain evidence="3">KIS68-18</strain>
    </source>
</reference>
<feature type="domain" description="Phosphoribosyltransferase" evidence="1">
    <location>
        <begin position="21"/>
        <end position="180"/>
    </location>
</feature>
<evidence type="ECO:0000313" key="3">
    <source>
        <dbReference type="Proteomes" id="UP000266183"/>
    </source>
</evidence>
<dbReference type="RefSeq" id="WP_119758334.1">
    <property type="nucleotide sequence ID" value="NZ_CP032382.1"/>
</dbReference>
<dbReference type="InterPro" id="IPR000836">
    <property type="entry name" value="PRTase_dom"/>
</dbReference>
<dbReference type="OrthoDB" id="9810066at2"/>
<evidence type="ECO:0000259" key="1">
    <source>
        <dbReference type="Pfam" id="PF00156"/>
    </source>
</evidence>
<dbReference type="GO" id="GO:0016757">
    <property type="term" value="F:glycosyltransferase activity"/>
    <property type="evidence" value="ECO:0007669"/>
    <property type="project" value="UniProtKB-KW"/>
</dbReference>
<keyword evidence="2" id="KW-0328">Glycosyltransferase</keyword>
<dbReference type="EMBL" id="CP032382">
    <property type="protein sequence ID" value="AYB35083.1"/>
    <property type="molecule type" value="Genomic_DNA"/>
</dbReference>